<dbReference type="AlphaFoldDB" id="A0A401LTE5"/>
<organism evidence="1 2">
    <name type="scientific">Bacteroides faecalis</name>
    <dbReference type="NCBI Taxonomy" id="2447885"/>
    <lineage>
        <taxon>Bacteria</taxon>
        <taxon>Pseudomonadati</taxon>
        <taxon>Bacteroidota</taxon>
        <taxon>Bacteroidia</taxon>
        <taxon>Bacteroidales</taxon>
        <taxon>Bacteroidaceae</taxon>
        <taxon>Bacteroides</taxon>
    </lineage>
</organism>
<dbReference type="Proteomes" id="UP000288079">
    <property type="component" value="Unassembled WGS sequence"/>
</dbReference>
<accession>A0A401LTE5</accession>
<evidence type="ECO:0000313" key="1">
    <source>
        <dbReference type="EMBL" id="GCB34784.1"/>
    </source>
</evidence>
<keyword evidence="2" id="KW-1185">Reference proteome</keyword>
<reference evidence="1 2" key="1">
    <citation type="submission" date="2018-10" db="EMBL/GenBank/DDBJ databases">
        <title>Draft Genome Sequence of Bacteroides sp. KCTC 15687.</title>
        <authorList>
            <person name="Yu S.Y."/>
            <person name="Kim J.S."/>
            <person name="Oh B.S."/>
            <person name="Park S.H."/>
            <person name="Kang S.W."/>
            <person name="Park J.E."/>
            <person name="Choi S.H."/>
            <person name="Han K.I."/>
            <person name="Lee K.C."/>
            <person name="Eom M.K."/>
            <person name="Suh M.K."/>
            <person name="Lee D.H."/>
            <person name="Yoon H."/>
            <person name="Kim B."/>
            <person name="Yang S.J."/>
            <person name="Lee J.S."/>
            <person name="Lee J.H."/>
        </authorList>
    </citation>
    <scope>NUCLEOTIDE SEQUENCE [LARGE SCALE GENOMIC DNA]</scope>
    <source>
        <strain evidence="1 2">KCTC 15687</strain>
    </source>
</reference>
<gene>
    <name evidence="1" type="ORF">KGMB02408_17290</name>
</gene>
<dbReference type="EMBL" id="BHWB01000004">
    <property type="protein sequence ID" value="GCB34784.1"/>
    <property type="molecule type" value="Genomic_DNA"/>
</dbReference>
<evidence type="ECO:0000313" key="2">
    <source>
        <dbReference type="Proteomes" id="UP000288079"/>
    </source>
</evidence>
<sequence length="372" mass="40976">MGVAAQNRQKKDTIQRKENIKAADYMIPKRRGADKFESKKGTEHLFFSAGAGMVRLFDMGSGFAAHGPKASFYVGNWVTPVIGFRAGVDYSMWRGNTDTNLVGGSVDYLINISAFAARYNPRRVFEVIAIGGISYQATMKTGMETIHSYGLHGGLQGKFNISPAFNLFIEPQLGLYPDRVDNHFSWRRYDVIASMMLGITYKPSGFSQSGLLRNGFASIGAGMGNTGNMLFNTEFALGKWFGKPRINGIRISAGSSTAFLDNDLGGVKREFNVNLCADYLCNLTTLFSDRKSRIFDLLFIGGAGSYFPGGEASEPIVLNGRIGFQGQIRLSEHVGLWLEPRINIFKDKSYRADLQEPVRGTVGVMVGTSYKF</sequence>
<proteinExistence type="predicted"/>
<protein>
    <submittedName>
        <fullName evidence="1">Uncharacterized protein</fullName>
    </submittedName>
</protein>
<comment type="caution">
    <text evidence="1">The sequence shown here is derived from an EMBL/GenBank/DDBJ whole genome shotgun (WGS) entry which is preliminary data.</text>
</comment>
<name>A0A401LTE5_9BACE</name>